<accession>A0A392R5P5</accession>
<proteinExistence type="predicted"/>
<keyword evidence="2" id="KW-1185">Reference proteome</keyword>
<protein>
    <submittedName>
        <fullName evidence="1">Uncharacterized protein</fullName>
    </submittedName>
</protein>
<dbReference type="AlphaFoldDB" id="A0A392R5P5"/>
<dbReference type="SUPFAM" id="SSF48695">
    <property type="entry name" value="Multiheme cytochromes"/>
    <property type="match status" value="1"/>
</dbReference>
<comment type="caution">
    <text evidence="1">The sequence shown here is derived from an EMBL/GenBank/DDBJ whole genome shotgun (WGS) entry which is preliminary data.</text>
</comment>
<evidence type="ECO:0000313" key="1">
    <source>
        <dbReference type="EMBL" id="MCI31110.1"/>
    </source>
</evidence>
<dbReference type="Proteomes" id="UP000265520">
    <property type="component" value="Unassembled WGS sequence"/>
</dbReference>
<feature type="non-terminal residue" evidence="1">
    <location>
        <position position="1"/>
    </location>
</feature>
<organism evidence="1 2">
    <name type="scientific">Trifolium medium</name>
    <dbReference type="NCBI Taxonomy" id="97028"/>
    <lineage>
        <taxon>Eukaryota</taxon>
        <taxon>Viridiplantae</taxon>
        <taxon>Streptophyta</taxon>
        <taxon>Embryophyta</taxon>
        <taxon>Tracheophyta</taxon>
        <taxon>Spermatophyta</taxon>
        <taxon>Magnoliopsida</taxon>
        <taxon>eudicotyledons</taxon>
        <taxon>Gunneridae</taxon>
        <taxon>Pentapetalae</taxon>
        <taxon>rosids</taxon>
        <taxon>fabids</taxon>
        <taxon>Fabales</taxon>
        <taxon>Fabaceae</taxon>
        <taxon>Papilionoideae</taxon>
        <taxon>50 kb inversion clade</taxon>
        <taxon>NPAAA clade</taxon>
        <taxon>Hologalegina</taxon>
        <taxon>IRL clade</taxon>
        <taxon>Trifolieae</taxon>
        <taxon>Trifolium</taxon>
    </lineage>
</organism>
<evidence type="ECO:0000313" key="2">
    <source>
        <dbReference type="Proteomes" id="UP000265520"/>
    </source>
</evidence>
<dbReference type="InterPro" id="IPR036280">
    <property type="entry name" value="Multihaem_cyt_sf"/>
</dbReference>
<dbReference type="EMBL" id="LXQA010184731">
    <property type="protein sequence ID" value="MCI31110.1"/>
    <property type="molecule type" value="Genomic_DNA"/>
</dbReference>
<reference evidence="1 2" key="1">
    <citation type="journal article" date="2018" name="Front. Plant Sci.">
        <title>Red Clover (Trifolium pratense) and Zigzag Clover (T. medium) - A Picture of Genomic Similarities and Differences.</title>
        <authorList>
            <person name="Dluhosova J."/>
            <person name="Istvanek J."/>
            <person name="Nedelnik J."/>
            <person name="Repkova J."/>
        </authorList>
    </citation>
    <scope>NUCLEOTIDE SEQUENCE [LARGE SCALE GENOMIC DNA]</scope>
    <source>
        <strain evidence="2">cv. 10/8</strain>
        <tissue evidence="1">Leaf</tissue>
    </source>
</reference>
<sequence>SNLGGFSRVLGIRVSKILRVTGSVLDDGLVPFFVRFHRGSPRCFRCHQNVGSVNSVIVFCFRCFRGCRFPGRLCFWCHWFGVVGMRLRLGARYGDYSGRGCSPFEARFASSALRMRVWLLAVVEE</sequence>
<name>A0A392R5P5_9FABA</name>